<dbReference type="Proteomes" id="UP000288805">
    <property type="component" value="Unassembled WGS sequence"/>
</dbReference>
<keyword evidence="3 14" id="KW-0863">Zinc-finger</keyword>
<dbReference type="CDD" id="cd00086">
    <property type="entry name" value="homeodomain"/>
    <property type="match status" value="1"/>
</dbReference>
<feature type="compositionally biased region" description="Pro residues" evidence="11">
    <location>
        <begin position="220"/>
        <end position="236"/>
    </location>
</feature>
<sequence>MARVRVKPNNGAGELGGEGVRPQINHESVVEIVRYKECMHNHAASIGYYTIDGCGEFLKGGEDGSPKALLCAACKCHRSFHRKEVLFHDDNTKVWYLHRPVTIAAAPNPLPRNILLYNLKAPPLSQQQNGVWSEKLRGGETEVEMKRRKKPRTKLTKEQKERMTAFAERVGWKSHRHNDQEIRKFCSDIGISRRVFKVWLNNNRYGKEATLPPLSSASPRPQPPSSPPPPMSPLLPPSAQASI</sequence>
<dbReference type="InterPro" id="IPR006455">
    <property type="entry name" value="Homeodomain_ZF_HD"/>
</dbReference>
<dbReference type="InterPro" id="IPR009057">
    <property type="entry name" value="Homeodomain-like_sf"/>
</dbReference>
<keyword evidence="6 10" id="KW-0238">DNA-binding</keyword>
<evidence type="ECO:0000256" key="5">
    <source>
        <dbReference type="ARBA" id="ARBA00023015"/>
    </source>
</evidence>
<evidence type="ECO:0000256" key="6">
    <source>
        <dbReference type="ARBA" id="ARBA00023125"/>
    </source>
</evidence>
<evidence type="ECO:0000256" key="11">
    <source>
        <dbReference type="SAM" id="MobiDB-lite"/>
    </source>
</evidence>
<dbReference type="SUPFAM" id="SSF46689">
    <property type="entry name" value="Homeodomain-like"/>
    <property type="match status" value="1"/>
</dbReference>
<evidence type="ECO:0000256" key="4">
    <source>
        <dbReference type="ARBA" id="ARBA00022833"/>
    </source>
</evidence>
<feature type="region of interest" description="Disordered" evidence="11">
    <location>
        <begin position="1"/>
        <end position="20"/>
    </location>
</feature>
<name>A0A438GVQ6_VITVI</name>
<organism evidence="14 15">
    <name type="scientific">Vitis vinifera</name>
    <name type="common">Grape</name>
    <dbReference type="NCBI Taxonomy" id="29760"/>
    <lineage>
        <taxon>Eukaryota</taxon>
        <taxon>Viridiplantae</taxon>
        <taxon>Streptophyta</taxon>
        <taxon>Embryophyta</taxon>
        <taxon>Tracheophyta</taxon>
        <taxon>Spermatophyta</taxon>
        <taxon>Magnoliopsida</taxon>
        <taxon>eudicotyledons</taxon>
        <taxon>Gunneridae</taxon>
        <taxon>Pentapetalae</taxon>
        <taxon>rosids</taxon>
        <taxon>Vitales</taxon>
        <taxon>Vitaceae</taxon>
        <taxon>Viteae</taxon>
        <taxon>Vitis</taxon>
    </lineage>
</organism>
<evidence type="ECO:0000256" key="9">
    <source>
        <dbReference type="ARBA" id="ARBA00023242"/>
    </source>
</evidence>
<dbReference type="Gene3D" id="1.10.10.60">
    <property type="entry name" value="Homeodomain-like"/>
    <property type="match status" value="1"/>
</dbReference>
<evidence type="ECO:0000256" key="7">
    <source>
        <dbReference type="ARBA" id="ARBA00023155"/>
    </source>
</evidence>
<comment type="subcellular location">
    <subcellularLocation>
        <location evidence="1 10">Nucleus</location>
    </subcellularLocation>
</comment>
<keyword evidence="4" id="KW-0862">Zinc</keyword>
<keyword evidence="5" id="KW-0805">Transcription regulation</keyword>
<dbReference type="NCBIfam" id="TIGR01566">
    <property type="entry name" value="ZF_HD_prot_N"/>
    <property type="match status" value="1"/>
</dbReference>
<evidence type="ECO:0000313" key="15">
    <source>
        <dbReference type="Proteomes" id="UP000288805"/>
    </source>
</evidence>
<evidence type="ECO:0000259" key="12">
    <source>
        <dbReference type="PROSITE" id="PS50071"/>
    </source>
</evidence>
<feature type="domain" description="Homeobox" evidence="12">
    <location>
        <begin position="146"/>
        <end position="210"/>
    </location>
</feature>
<dbReference type="PROSITE" id="PS51523">
    <property type="entry name" value="ZF_HD_DIMER"/>
    <property type="match status" value="1"/>
</dbReference>
<accession>A0A438GVQ6</accession>
<dbReference type="PANTHER" id="PTHR31948:SF171">
    <property type="entry name" value="HOMEOBOX DOMAIN-CONTAINING PROTEIN"/>
    <property type="match status" value="1"/>
</dbReference>
<dbReference type="NCBIfam" id="TIGR01565">
    <property type="entry name" value="homeo_ZF_HD"/>
    <property type="match status" value="1"/>
</dbReference>
<dbReference type="EMBL" id="QGNW01000332">
    <property type="protein sequence ID" value="RVW76282.1"/>
    <property type="molecule type" value="Genomic_DNA"/>
</dbReference>
<dbReference type="GO" id="GO:0003677">
    <property type="term" value="F:DNA binding"/>
    <property type="evidence" value="ECO:0007669"/>
    <property type="project" value="UniProtKB-UniRule"/>
</dbReference>
<evidence type="ECO:0000256" key="1">
    <source>
        <dbReference type="ARBA" id="ARBA00004123"/>
    </source>
</evidence>
<dbReference type="Pfam" id="PF04770">
    <property type="entry name" value="ZF-HD_dimer"/>
    <property type="match status" value="1"/>
</dbReference>
<keyword evidence="8" id="KW-0804">Transcription</keyword>
<dbReference type="PANTHER" id="PTHR31948">
    <property type="entry name" value="ZINC-FINGER HOMEODOMAIN PROTEIN 2"/>
    <property type="match status" value="1"/>
</dbReference>
<proteinExistence type="predicted"/>
<keyword evidence="2" id="KW-0479">Metal-binding</keyword>
<keyword evidence="7 10" id="KW-0371">Homeobox</keyword>
<keyword evidence="9 10" id="KW-0539">Nucleus</keyword>
<comment type="caution">
    <text evidence="14">The sequence shown here is derived from an EMBL/GenBank/DDBJ whole genome shotgun (WGS) entry which is preliminary data.</text>
</comment>
<feature type="domain" description="ZF-HD dimerization-type" evidence="13">
    <location>
        <begin position="35"/>
        <end position="84"/>
    </location>
</feature>
<feature type="DNA-binding region" description="Homeobox" evidence="10">
    <location>
        <begin position="148"/>
        <end position="211"/>
    </location>
</feature>
<dbReference type="GO" id="GO:0005634">
    <property type="term" value="C:nucleus"/>
    <property type="evidence" value="ECO:0007669"/>
    <property type="project" value="UniProtKB-SubCell"/>
</dbReference>
<dbReference type="OrthoDB" id="1884189at2759"/>
<evidence type="ECO:0000259" key="13">
    <source>
        <dbReference type="PROSITE" id="PS51523"/>
    </source>
</evidence>
<gene>
    <name evidence="14" type="primary">ZHD3_0</name>
    <name evidence="14" type="ORF">CK203_057642</name>
</gene>
<reference evidence="14 15" key="1">
    <citation type="journal article" date="2018" name="PLoS Genet.">
        <title>Population sequencing reveals clonal diversity and ancestral inbreeding in the grapevine cultivar Chardonnay.</title>
        <authorList>
            <person name="Roach M.J."/>
            <person name="Johnson D.L."/>
            <person name="Bohlmann J."/>
            <person name="van Vuuren H.J."/>
            <person name="Jones S.J."/>
            <person name="Pretorius I.S."/>
            <person name="Schmidt S.A."/>
            <person name="Borneman A.R."/>
        </authorList>
    </citation>
    <scope>NUCLEOTIDE SEQUENCE [LARGE SCALE GENOMIC DNA]</scope>
    <source>
        <strain evidence="15">cv. Chardonnay</strain>
        <tissue evidence="14">Leaf</tissue>
    </source>
</reference>
<evidence type="ECO:0000256" key="10">
    <source>
        <dbReference type="PROSITE-ProRule" id="PRU00108"/>
    </source>
</evidence>
<evidence type="ECO:0000256" key="3">
    <source>
        <dbReference type="ARBA" id="ARBA00022771"/>
    </source>
</evidence>
<dbReference type="InterPro" id="IPR006456">
    <property type="entry name" value="ZF_HD_homeobox_Cys/His_dimer"/>
</dbReference>
<protein>
    <submittedName>
        <fullName evidence="14">Zinc-finger homeodomain protein 3</fullName>
    </submittedName>
</protein>
<evidence type="ECO:0000313" key="14">
    <source>
        <dbReference type="EMBL" id="RVW76282.1"/>
    </source>
</evidence>
<dbReference type="PROSITE" id="PS50071">
    <property type="entry name" value="HOMEOBOX_2"/>
    <property type="match status" value="1"/>
</dbReference>
<dbReference type="GO" id="GO:0008270">
    <property type="term" value="F:zinc ion binding"/>
    <property type="evidence" value="ECO:0007669"/>
    <property type="project" value="UniProtKB-KW"/>
</dbReference>
<evidence type="ECO:0000256" key="8">
    <source>
        <dbReference type="ARBA" id="ARBA00023163"/>
    </source>
</evidence>
<evidence type="ECO:0000256" key="2">
    <source>
        <dbReference type="ARBA" id="ARBA00022723"/>
    </source>
</evidence>
<feature type="region of interest" description="Disordered" evidence="11">
    <location>
        <begin position="207"/>
        <end position="243"/>
    </location>
</feature>
<dbReference type="AlphaFoldDB" id="A0A438GVQ6"/>
<dbReference type="InterPro" id="IPR001356">
    <property type="entry name" value="HD"/>
</dbReference>